<dbReference type="Proteomes" id="UP000479710">
    <property type="component" value="Unassembled WGS sequence"/>
</dbReference>
<reference evidence="1 2" key="1">
    <citation type="submission" date="2019-11" db="EMBL/GenBank/DDBJ databases">
        <title>Whole genome sequence of Oryza granulata.</title>
        <authorList>
            <person name="Li W."/>
        </authorList>
    </citation>
    <scope>NUCLEOTIDE SEQUENCE [LARGE SCALE GENOMIC DNA]</scope>
    <source>
        <strain evidence="2">cv. Menghai</strain>
        <tissue evidence="1">Leaf</tissue>
    </source>
</reference>
<dbReference type="EMBL" id="SPHZ02000003">
    <property type="protein sequence ID" value="KAF0928220.1"/>
    <property type="molecule type" value="Genomic_DNA"/>
</dbReference>
<dbReference type="AlphaFoldDB" id="A0A6G1EUA3"/>
<sequence length="95" mass="10212">MEAVQWDGGSASRGRDGVVPWRRLLDERGKDGAWTEVRGTMRVEMQAAVLREGSGGVASPRRLLDGRGKGGTWTEVRGGMRVGMQATALNDVGEV</sequence>
<comment type="caution">
    <text evidence="1">The sequence shown here is derived from an EMBL/GenBank/DDBJ whole genome shotgun (WGS) entry which is preliminary data.</text>
</comment>
<keyword evidence="2" id="KW-1185">Reference proteome</keyword>
<organism evidence="1 2">
    <name type="scientific">Oryza meyeriana var. granulata</name>
    <dbReference type="NCBI Taxonomy" id="110450"/>
    <lineage>
        <taxon>Eukaryota</taxon>
        <taxon>Viridiplantae</taxon>
        <taxon>Streptophyta</taxon>
        <taxon>Embryophyta</taxon>
        <taxon>Tracheophyta</taxon>
        <taxon>Spermatophyta</taxon>
        <taxon>Magnoliopsida</taxon>
        <taxon>Liliopsida</taxon>
        <taxon>Poales</taxon>
        <taxon>Poaceae</taxon>
        <taxon>BOP clade</taxon>
        <taxon>Oryzoideae</taxon>
        <taxon>Oryzeae</taxon>
        <taxon>Oryzinae</taxon>
        <taxon>Oryza</taxon>
        <taxon>Oryza meyeriana</taxon>
    </lineage>
</organism>
<protein>
    <submittedName>
        <fullName evidence="1">Uncharacterized protein</fullName>
    </submittedName>
</protein>
<accession>A0A6G1EUA3</accession>
<gene>
    <name evidence="1" type="ORF">E2562_038460</name>
</gene>
<evidence type="ECO:0000313" key="2">
    <source>
        <dbReference type="Proteomes" id="UP000479710"/>
    </source>
</evidence>
<proteinExistence type="predicted"/>
<name>A0A6G1EUA3_9ORYZ</name>
<evidence type="ECO:0000313" key="1">
    <source>
        <dbReference type="EMBL" id="KAF0928220.1"/>
    </source>
</evidence>